<dbReference type="VEuPathDB" id="VectorBase:ADAR2_002200"/>
<feature type="compositionally biased region" description="Polar residues" evidence="4">
    <location>
        <begin position="250"/>
        <end position="259"/>
    </location>
</feature>
<keyword evidence="1" id="KW-0646">Protease inhibitor</keyword>
<feature type="region of interest" description="Disordered" evidence="4">
    <location>
        <begin position="201"/>
        <end position="353"/>
    </location>
</feature>
<evidence type="ECO:0000256" key="1">
    <source>
        <dbReference type="ARBA" id="ARBA00022690"/>
    </source>
</evidence>
<evidence type="ECO:0000313" key="7">
    <source>
        <dbReference type="EnsemblMetazoa" id="ADAC011138-PA"/>
    </source>
</evidence>
<evidence type="ECO:0000256" key="2">
    <source>
        <dbReference type="ARBA" id="ARBA00022900"/>
    </source>
</evidence>
<dbReference type="FunFam" id="3.30.497.10:FF:000026">
    <property type="entry name" value="Serine protease inhibitor (serpin) 19"/>
    <property type="match status" value="1"/>
</dbReference>
<dbReference type="VEuPathDB" id="VectorBase:ADAC011138"/>
<keyword evidence="5" id="KW-0732">Signal</keyword>
<dbReference type="Gene3D" id="2.30.39.10">
    <property type="entry name" value="Alpha-1-antitrypsin, domain 1"/>
    <property type="match status" value="1"/>
</dbReference>
<dbReference type="SUPFAM" id="SSF56574">
    <property type="entry name" value="Serpins"/>
    <property type="match status" value="2"/>
</dbReference>
<dbReference type="Gene3D" id="3.30.497.10">
    <property type="entry name" value="Antithrombin, subunit I, domain 2"/>
    <property type="match status" value="2"/>
</dbReference>
<name>A0A2K6VB06_ANODA</name>
<reference evidence="7" key="2">
    <citation type="submission" date="2018-02" db="UniProtKB">
        <authorList>
            <consortium name="EnsemblMetazoa"/>
        </authorList>
    </citation>
    <scope>IDENTIFICATION</scope>
</reference>
<accession>A0A2K6VB06</accession>
<reference evidence="8" key="1">
    <citation type="journal article" date="2010" name="BMC Genomics">
        <title>Combination of measures distinguishes pre-miRNAs from other stem-loops in the genome of the newly sequenced Anopheles darlingi.</title>
        <authorList>
            <person name="Mendes N.D."/>
            <person name="Freitas A.T."/>
            <person name="Vasconcelos A.T."/>
            <person name="Sagot M.F."/>
        </authorList>
    </citation>
    <scope>NUCLEOTIDE SEQUENCE</scope>
</reference>
<feature type="domain" description="Serpin" evidence="6">
    <location>
        <begin position="80"/>
        <end position="604"/>
    </location>
</feature>
<dbReference type="Proteomes" id="UP000000673">
    <property type="component" value="Unassembled WGS sequence"/>
</dbReference>
<evidence type="ECO:0000313" key="8">
    <source>
        <dbReference type="Proteomes" id="UP000000673"/>
    </source>
</evidence>
<protein>
    <recommendedName>
        <fullName evidence="6">Serpin domain-containing protein</fullName>
    </recommendedName>
</protein>
<keyword evidence="2" id="KW-0722">Serine protease inhibitor</keyword>
<dbReference type="AlphaFoldDB" id="A0A2K6VB06"/>
<dbReference type="InterPro" id="IPR036186">
    <property type="entry name" value="Serpin_sf"/>
</dbReference>
<evidence type="ECO:0000259" key="6">
    <source>
        <dbReference type="SMART" id="SM00093"/>
    </source>
</evidence>
<dbReference type="PANTHER" id="PTHR11461">
    <property type="entry name" value="SERINE PROTEASE INHIBITOR, SERPIN"/>
    <property type="match status" value="1"/>
</dbReference>
<dbReference type="InterPro" id="IPR000215">
    <property type="entry name" value="Serpin_fam"/>
</dbReference>
<feature type="chain" id="PRO_5043467164" description="Serpin domain-containing protein" evidence="5">
    <location>
        <begin position="24"/>
        <end position="610"/>
    </location>
</feature>
<dbReference type="InterPro" id="IPR023796">
    <property type="entry name" value="Serpin_dom"/>
</dbReference>
<organism evidence="7 8">
    <name type="scientific">Anopheles darlingi</name>
    <name type="common">Mosquito</name>
    <dbReference type="NCBI Taxonomy" id="43151"/>
    <lineage>
        <taxon>Eukaryota</taxon>
        <taxon>Metazoa</taxon>
        <taxon>Ecdysozoa</taxon>
        <taxon>Arthropoda</taxon>
        <taxon>Hexapoda</taxon>
        <taxon>Insecta</taxon>
        <taxon>Pterygota</taxon>
        <taxon>Neoptera</taxon>
        <taxon>Endopterygota</taxon>
        <taxon>Diptera</taxon>
        <taxon>Nematocera</taxon>
        <taxon>Culicoidea</taxon>
        <taxon>Culicidae</taxon>
        <taxon>Anophelinae</taxon>
        <taxon>Anopheles</taxon>
    </lineage>
</organism>
<dbReference type="PANTHER" id="PTHR11461:SF130">
    <property type="entry name" value="SERPIN 85F"/>
    <property type="match status" value="1"/>
</dbReference>
<dbReference type="EnsemblMetazoa" id="ADAC011138-RA">
    <property type="protein sequence ID" value="ADAC011138-PA"/>
    <property type="gene ID" value="ADAC011138"/>
</dbReference>
<proteinExistence type="inferred from homology"/>
<feature type="compositionally biased region" description="Low complexity" evidence="4">
    <location>
        <begin position="283"/>
        <end position="298"/>
    </location>
</feature>
<evidence type="ECO:0000256" key="3">
    <source>
        <dbReference type="RuleBase" id="RU000411"/>
    </source>
</evidence>
<dbReference type="SMART" id="SM00093">
    <property type="entry name" value="SERPIN"/>
    <property type="match status" value="1"/>
</dbReference>
<dbReference type="GO" id="GO:0004867">
    <property type="term" value="F:serine-type endopeptidase inhibitor activity"/>
    <property type="evidence" value="ECO:0007669"/>
    <property type="project" value="UniProtKB-KW"/>
</dbReference>
<evidence type="ECO:0000256" key="5">
    <source>
        <dbReference type="SAM" id="SignalP"/>
    </source>
</evidence>
<dbReference type="Pfam" id="PF00079">
    <property type="entry name" value="Serpin"/>
    <property type="match status" value="2"/>
</dbReference>
<comment type="similarity">
    <text evidence="3">Belongs to the serpin family.</text>
</comment>
<dbReference type="InterPro" id="IPR042178">
    <property type="entry name" value="Serpin_sf_1"/>
</dbReference>
<dbReference type="InterPro" id="IPR042185">
    <property type="entry name" value="Serpin_sf_2"/>
</dbReference>
<feature type="compositionally biased region" description="Basic residues" evidence="4">
    <location>
        <begin position="321"/>
        <end position="348"/>
    </location>
</feature>
<feature type="compositionally biased region" description="Low complexity" evidence="4">
    <location>
        <begin position="215"/>
        <end position="249"/>
    </location>
</feature>
<feature type="signal peptide" evidence="5">
    <location>
        <begin position="1"/>
        <end position="23"/>
    </location>
</feature>
<sequence>MWTPLALTLMALLMFLPPEPGVAQFYSLSFGTEEETFPATNPPSSPATATAAGPPLVKQEVRQKVTPLDAMIDRTNHLGFRVLHQHSKGNKNNIALSPCALASILVALYEGSGGRSAAELYDQLVVPYDKDVLRVGYRDIHRRLRSYFYQKENLLNGLSLSSENITIRPEYESVLKFYGYDLDSIPEMRMPSTTTTTTLLPPTTDETTEMESDVSDSTVDLESTTPVPVETTTTFTSMSEEPTTPSISTDASTVASTTEALEGSGDASTVNQEPDETTDGMITETEAATEPNTEQPTTVESDDGTAEPPADAPEADGGGEKRRRNLRKRGHRRHSPDSPHRRRSLRTKRQPEEIDIASHQRFLQSFLLQDVVAATPTTTTSPLISIVGGPTPRTNPFFQQPAPDAYRLLEDTIEHNFYLTETEIVRVPYKVYNTILKYAYIERLHSTVIELELDSEDYRLLLILPDYEFGLGNVLKLLQIGDNVPNLRDITSQMSATWVKTIVPKFSLKGSIVLTSDLQNLGINDIFEPARADFSLMTDDSSIYAKHIEQSININIRTHSLQQLKRFTSLYKNPVELAVNYPFLFCILDNELDLALMVGRILNPLNSRIH</sequence>
<evidence type="ECO:0000256" key="4">
    <source>
        <dbReference type="SAM" id="MobiDB-lite"/>
    </source>
</evidence>
<keyword evidence="8" id="KW-1185">Reference proteome</keyword>
<dbReference type="GO" id="GO:0005615">
    <property type="term" value="C:extracellular space"/>
    <property type="evidence" value="ECO:0007669"/>
    <property type="project" value="InterPro"/>
</dbReference>